<organism evidence="1 2">
    <name type="scientific">Streblomastix strix</name>
    <dbReference type="NCBI Taxonomy" id="222440"/>
    <lineage>
        <taxon>Eukaryota</taxon>
        <taxon>Metamonada</taxon>
        <taxon>Preaxostyla</taxon>
        <taxon>Oxymonadida</taxon>
        <taxon>Streblomastigidae</taxon>
        <taxon>Streblomastix</taxon>
    </lineage>
</organism>
<dbReference type="Proteomes" id="UP000324800">
    <property type="component" value="Unassembled WGS sequence"/>
</dbReference>
<protein>
    <submittedName>
        <fullName evidence="1">Uncharacterized protein</fullName>
    </submittedName>
</protein>
<accession>A0A5J4TU65</accession>
<evidence type="ECO:0000313" key="2">
    <source>
        <dbReference type="Proteomes" id="UP000324800"/>
    </source>
</evidence>
<sequence>YNDQNGPFIISTSQIPSKPGLFINVTYYKKYEQSKIINYDANIDGRVDIMDTQHFNGKGTFETSSHVYETVKKQTELIATGLFGDNKVNYLNSDIKLQDELVIYKADRAAFFIKEGPFITFSFVRTEQQEYTAMCLFKDIYGKSLANPTSNEEPNASPLDPKEPNFHIDEVIIKHDGKLVSSLIPIYTITNVSSQGIKKLVLM</sequence>
<dbReference type="AlphaFoldDB" id="A0A5J4TU65"/>
<feature type="non-terminal residue" evidence="1">
    <location>
        <position position="1"/>
    </location>
</feature>
<dbReference type="EMBL" id="SNRW01025557">
    <property type="protein sequence ID" value="KAA6361433.1"/>
    <property type="molecule type" value="Genomic_DNA"/>
</dbReference>
<proteinExistence type="predicted"/>
<reference evidence="1 2" key="1">
    <citation type="submission" date="2019-03" db="EMBL/GenBank/DDBJ databases">
        <title>Single cell metagenomics reveals metabolic interactions within the superorganism composed of flagellate Streblomastix strix and complex community of Bacteroidetes bacteria on its surface.</title>
        <authorList>
            <person name="Treitli S.C."/>
            <person name="Kolisko M."/>
            <person name="Husnik F."/>
            <person name="Keeling P."/>
            <person name="Hampl V."/>
        </authorList>
    </citation>
    <scope>NUCLEOTIDE SEQUENCE [LARGE SCALE GENOMIC DNA]</scope>
    <source>
        <strain evidence="1">ST1C</strain>
    </source>
</reference>
<evidence type="ECO:0000313" key="1">
    <source>
        <dbReference type="EMBL" id="KAA6361433.1"/>
    </source>
</evidence>
<comment type="caution">
    <text evidence="1">The sequence shown here is derived from an EMBL/GenBank/DDBJ whole genome shotgun (WGS) entry which is preliminary data.</text>
</comment>
<name>A0A5J4TU65_9EUKA</name>
<gene>
    <name evidence="1" type="ORF">EZS28_043040</name>
</gene>